<feature type="compositionally biased region" description="Basic and acidic residues" evidence="1">
    <location>
        <begin position="117"/>
        <end position="127"/>
    </location>
</feature>
<feature type="region of interest" description="Disordered" evidence="1">
    <location>
        <begin position="108"/>
        <end position="127"/>
    </location>
</feature>
<keyword evidence="2" id="KW-1185">Reference proteome</keyword>
<feature type="compositionally biased region" description="Basic residues" evidence="1">
    <location>
        <begin position="52"/>
        <end position="62"/>
    </location>
</feature>
<dbReference type="AlphaFoldDB" id="A0A1I7ZL18"/>
<reference evidence="3" key="1">
    <citation type="submission" date="2016-11" db="UniProtKB">
        <authorList>
            <consortium name="WormBaseParasite"/>
        </authorList>
    </citation>
    <scope>IDENTIFICATION</scope>
</reference>
<dbReference type="Proteomes" id="UP000095287">
    <property type="component" value="Unplaced"/>
</dbReference>
<name>A0A1I7ZL18_9BILA</name>
<proteinExistence type="predicted"/>
<dbReference type="WBParaSite" id="L893_g27258.t1">
    <property type="protein sequence ID" value="L893_g27258.t1"/>
    <property type="gene ID" value="L893_g27258"/>
</dbReference>
<feature type="compositionally biased region" description="Basic and acidic residues" evidence="1">
    <location>
        <begin position="63"/>
        <end position="75"/>
    </location>
</feature>
<sequence>MTTNTSVEQTLKDVAQKLEEEQRAFNTDVAAASAISEYTRRYKEFQEGEGAKKRKKRHHRRFRDQAETEGKESKHPVSGVNAAPQHVHGNDWREMLALTATDFMSAMSKMKPPAGAEHTDVQVRSKE</sequence>
<protein>
    <submittedName>
        <fullName evidence="3">Reverse transcriptase domain-containing protein</fullName>
    </submittedName>
</protein>
<evidence type="ECO:0000256" key="1">
    <source>
        <dbReference type="SAM" id="MobiDB-lite"/>
    </source>
</evidence>
<evidence type="ECO:0000313" key="2">
    <source>
        <dbReference type="Proteomes" id="UP000095287"/>
    </source>
</evidence>
<feature type="region of interest" description="Disordered" evidence="1">
    <location>
        <begin position="43"/>
        <end position="90"/>
    </location>
</feature>
<evidence type="ECO:0000313" key="3">
    <source>
        <dbReference type="WBParaSite" id="L893_g27258.t1"/>
    </source>
</evidence>
<organism evidence="2 3">
    <name type="scientific">Steinernema glaseri</name>
    <dbReference type="NCBI Taxonomy" id="37863"/>
    <lineage>
        <taxon>Eukaryota</taxon>
        <taxon>Metazoa</taxon>
        <taxon>Ecdysozoa</taxon>
        <taxon>Nematoda</taxon>
        <taxon>Chromadorea</taxon>
        <taxon>Rhabditida</taxon>
        <taxon>Tylenchina</taxon>
        <taxon>Panagrolaimomorpha</taxon>
        <taxon>Strongyloidoidea</taxon>
        <taxon>Steinernematidae</taxon>
        <taxon>Steinernema</taxon>
    </lineage>
</organism>
<accession>A0A1I7ZL18</accession>